<name>A0ABN1KH57_9BURK</name>
<dbReference type="RefSeq" id="WP_141288461.1">
    <property type="nucleotide sequence ID" value="NZ_BAAAEW010000044.1"/>
</dbReference>
<dbReference type="EMBL" id="BAAAEW010000044">
    <property type="protein sequence ID" value="GAA0766723.1"/>
    <property type="molecule type" value="Genomic_DNA"/>
</dbReference>
<keyword evidence="2" id="KW-1185">Reference proteome</keyword>
<organism evidence="1 2">
    <name type="scientific">Ideonella azotifigens</name>
    <dbReference type="NCBI Taxonomy" id="513160"/>
    <lineage>
        <taxon>Bacteria</taxon>
        <taxon>Pseudomonadati</taxon>
        <taxon>Pseudomonadota</taxon>
        <taxon>Betaproteobacteria</taxon>
        <taxon>Burkholderiales</taxon>
        <taxon>Sphaerotilaceae</taxon>
        <taxon>Ideonella</taxon>
    </lineage>
</organism>
<dbReference type="InterPro" id="IPR021295">
    <property type="entry name" value="DUF2867"/>
</dbReference>
<sequence length="181" mass="19473">MSPLSTTVSPVPVPTDSRIGSFYANPYLADAFAVALPANVVRDPELLARFVFGHQPGWINQLMGVRDAMVSVFGLKTAKALSTAGPSPATNRVGLFKIYERHASEIILGENDKHLDFRASVMCRPAAAGEPGPTLVMSTVVCCHNRLGRSYIGLIRPFHRLVVQASLRRAAQVGFPTEATG</sequence>
<dbReference type="Pfam" id="PF11066">
    <property type="entry name" value="DUF2867"/>
    <property type="match status" value="1"/>
</dbReference>
<gene>
    <name evidence="1" type="ORF">GCM10009107_55060</name>
</gene>
<evidence type="ECO:0000313" key="1">
    <source>
        <dbReference type="EMBL" id="GAA0766723.1"/>
    </source>
</evidence>
<protein>
    <submittedName>
        <fullName evidence="1">DUF2867 domain-containing protein</fullName>
    </submittedName>
</protein>
<reference evidence="1 2" key="1">
    <citation type="journal article" date="2019" name="Int. J. Syst. Evol. Microbiol.">
        <title>The Global Catalogue of Microorganisms (GCM) 10K type strain sequencing project: providing services to taxonomists for standard genome sequencing and annotation.</title>
        <authorList>
            <consortium name="The Broad Institute Genomics Platform"/>
            <consortium name="The Broad Institute Genome Sequencing Center for Infectious Disease"/>
            <person name="Wu L."/>
            <person name="Ma J."/>
        </authorList>
    </citation>
    <scope>NUCLEOTIDE SEQUENCE [LARGE SCALE GENOMIC DNA]</scope>
    <source>
        <strain evidence="1 2">JCM 15503</strain>
    </source>
</reference>
<evidence type="ECO:0000313" key="2">
    <source>
        <dbReference type="Proteomes" id="UP001500279"/>
    </source>
</evidence>
<comment type="caution">
    <text evidence="1">The sequence shown here is derived from an EMBL/GenBank/DDBJ whole genome shotgun (WGS) entry which is preliminary data.</text>
</comment>
<accession>A0ABN1KH57</accession>
<dbReference type="Proteomes" id="UP001500279">
    <property type="component" value="Unassembled WGS sequence"/>
</dbReference>
<proteinExistence type="predicted"/>